<dbReference type="Pfam" id="PF11316">
    <property type="entry name" value="Rhamno_transf"/>
    <property type="match status" value="1"/>
</dbReference>
<dbReference type="Proteomes" id="UP000287330">
    <property type="component" value="Unassembled WGS sequence"/>
</dbReference>
<dbReference type="RefSeq" id="WP_110574400.1">
    <property type="nucleotide sequence ID" value="NZ_PIPV01000005.1"/>
</dbReference>
<gene>
    <name evidence="1" type="ORF">CWE25_07495</name>
</gene>
<dbReference type="OrthoDB" id="6402864at2"/>
<evidence type="ECO:0008006" key="3">
    <source>
        <dbReference type="Google" id="ProtNLM"/>
    </source>
</evidence>
<organism evidence="1 2">
    <name type="scientific">Idiomarina fontislapidosi</name>
    <dbReference type="NCBI Taxonomy" id="263723"/>
    <lineage>
        <taxon>Bacteria</taxon>
        <taxon>Pseudomonadati</taxon>
        <taxon>Pseudomonadota</taxon>
        <taxon>Gammaproteobacteria</taxon>
        <taxon>Alteromonadales</taxon>
        <taxon>Idiomarinaceae</taxon>
        <taxon>Idiomarina</taxon>
    </lineage>
</organism>
<name>A0A432XYL9_9GAMM</name>
<comment type="caution">
    <text evidence="1">The sequence shown here is derived from an EMBL/GenBank/DDBJ whole genome shotgun (WGS) entry which is preliminary data.</text>
</comment>
<dbReference type="AlphaFoldDB" id="A0A432XYL9"/>
<keyword evidence="2" id="KW-1185">Reference proteome</keyword>
<protein>
    <recommendedName>
        <fullName evidence="3">Rhamnosyl transferase</fullName>
    </recommendedName>
</protein>
<proteinExistence type="predicted"/>
<dbReference type="EMBL" id="PIPV01000005">
    <property type="protein sequence ID" value="RUO53724.1"/>
    <property type="molecule type" value="Genomic_DNA"/>
</dbReference>
<evidence type="ECO:0000313" key="1">
    <source>
        <dbReference type="EMBL" id="RUO53724.1"/>
    </source>
</evidence>
<reference evidence="2" key="1">
    <citation type="journal article" date="2018" name="Front. Microbiol.">
        <title>Genome-Based Analysis Reveals the Taxonomy and Diversity of the Family Idiomarinaceae.</title>
        <authorList>
            <person name="Liu Y."/>
            <person name="Lai Q."/>
            <person name="Shao Z."/>
        </authorList>
    </citation>
    <scope>NUCLEOTIDE SEQUENCE [LARGE SCALE GENOMIC DNA]</scope>
    <source>
        <strain evidence="2">F23</strain>
    </source>
</reference>
<sequence length="275" mass="32030">MNKKIFYLIRYSVLQDSRQWKIARDNDYEQYKAALFDDERLALKYRLFSQLTLPSVVAQQRPDEADNHEVILLTSSELPTHRLAELEQLAKQHACLTILPVEPNRSFVSVASHYLKQQFSAAAKDCVYSTVRLDDDDILHRRFERRLRFYTAKINLNYMVTFSQGYEAFLDGQQHYQLSQAIDLYYPKIALGLAQVGFYSAERNKIMGSNVHVYQSGKHTTVDQRYHLIEDKTPNMFVRVSYDLQDTQAEGFNKRVQSAVATDLTALRKQFPELV</sequence>
<accession>A0A432XYL9</accession>
<dbReference type="InterPro" id="IPR021466">
    <property type="entry name" value="Put_rhamnosyl_transferase"/>
</dbReference>
<evidence type="ECO:0000313" key="2">
    <source>
        <dbReference type="Proteomes" id="UP000287330"/>
    </source>
</evidence>